<organism evidence="2 3">
    <name type="scientific">Shouchella xiaoxiensis</name>
    <dbReference type="NCBI Taxonomy" id="766895"/>
    <lineage>
        <taxon>Bacteria</taxon>
        <taxon>Bacillati</taxon>
        <taxon>Bacillota</taxon>
        <taxon>Bacilli</taxon>
        <taxon>Bacillales</taxon>
        <taxon>Bacillaceae</taxon>
        <taxon>Shouchella</taxon>
    </lineage>
</organism>
<keyword evidence="1" id="KW-1133">Transmembrane helix</keyword>
<keyword evidence="1" id="KW-0472">Membrane</keyword>
<keyword evidence="1" id="KW-0812">Transmembrane</keyword>
<evidence type="ECO:0000256" key="1">
    <source>
        <dbReference type="SAM" id="Phobius"/>
    </source>
</evidence>
<protein>
    <submittedName>
        <fullName evidence="2">Uncharacterized protein</fullName>
    </submittedName>
</protein>
<dbReference type="EMBL" id="JAFBCV010000023">
    <property type="protein sequence ID" value="MBM7841160.1"/>
    <property type="molecule type" value="Genomic_DNA"/>
</dbReference>
<sequence>MQNSRFVIGVLWGTLLSLPIWAVIVSITYWIWF</sequence>
<keyword evidence="3" id="KW-1185">Reference proteome</keyword>
<dbReference type="Proteomes" id="UP001179280">
    <property type="component" value="Unassembled WGS sequence"/>
</dbReference>
<name>A0ABS2T0Y2_9BACI</name>
<accession>A0ABS2T0Y2</accession>
<proteinExistence type="predicted"/>
<evidence type="ECO:0000313" key="2">
    <source>
        <dbReference type="EMBL" id="MBM7841160.1"/>
    </source>
</evidence>
<gene>
    <name evidence="2" type="ORF">JOC54_004461</name>
</gene>
<feature type="transmembrane region" description="Helical" evidence="1">
    <location>
        <begin position="7"/>
        <end position="32"/>
    </location>
</feature>
<comment type="caution">
    <text evidence="2">The sequence shown here is derived from an EMBL/GenBank/DDBJ whole genome shotgun (WGS) entry which is preliminary data.</text>
</comment>
<reference evidence="2" key="1">
    <citation type="submission" date="2021-01" db="EMBL/GenBank/DDBJ databases">
        <title>Genomic Encyclopedia of Type Strains, Phase IV (KMG-IV): sequencing the most valuable type-strain genomes for metagenomic binning, comparative biology and taxonomic classification.</title>
        <authorList>
            <person name="Goeker M."/>
        </authorList>
    </citation>
    <scope>NUCLEOTIDE SEQUENCE</scope>
    <source>
        <strain evidence="2">DSM 21943</strain>
    </source>
</reference>
<evidence type="ECO:0000313" key="3">
    <source>
        <dbReference type="Proteomes" id="UP001179280"/>
    </source>
</evidence>